<comment type="caution">
    <text evidence="1">The sequence shown here is derived from an EMBL/GenBank/DDBJ whole genome shotgun (WGS) entry which is preliminary data.</text>
</comment>
<gene>
    <name evidence="1" type="ORF">AXG93_1923s1650</name>
</gene>
<keyword evidence="2" id="KW-1185">Reference proteome</keyword>
<sequence length="171" mass="18725">MQQREAHVYVCGERMAWDEESAANHVQVGPGDLSGPSVVPTPLESPPVHQNAAAATDALCWGSARKRIKADNTAAGLVWTGLDAPGPEATAQSNFGYLDRLFSTLAQPIGWPCWFKSGQWHSFEWSMQALDSVPSLSFRLSVVGWFVGCKQHEEQEQQQEEGDDKSPITAK</sequence>
<proteinExistence type="predicted"/>
<evidence type="ECO:0000313" key="1">
    <source>
        <dbReference type="EMBL" id="OAE18608.1"/>
    </source>
</evidence>
<dbReference type="Proteomes" id="UP000077202">
    <property type="component" value="Unassembled WGS sequence"/>
</dbReference>
<organism evidence="1 2">
    <name type="scientific">Marchantia polymorpha subsp. ruderalis</name>
    <dbReference type="NCBI Taxonomy" id="1480154"/>
    <lineage>
        <taxon>Eukaryota</taxon>
        <taxon>Viridiplantae</taxon>
        <taxon>Streptophyta</taxon>
        <taxon>Embryophyta</taxon>
        <taxon>Marchantiophyta</taxon>
        <taxon>Marchantiopsida</taxon>
        <taxon>Marchantiidae</taxon>
        <taxon>Marchantiales</taxon>
        <taxon>Marchantiaceae</taxon>
        <taxon>Marchantia</taxon>
    </lineage>
</organism>
<protein>
    <submittedName>
        <fullName evidence="1">Uncharacterized protein</fullName>
    </submittedName>
</protein>
<reference evidence="1" key="1">
    <citation type="submission" date="2016-03" db="EMBL/GenBank/DDBJ databases">
        <title>Mechanisms controlling the formation of the plant cell surface in tip-growing cells are functionally conserved among land plants.</title>
        <authorList>
            <person name="Honkanen S."/>
            <person name="Jones V.A."/>
            <person name="Morieri G."/>
            <person name="Champion C."/>
            <person name="Hetherington A.J."/>
            <person name="Kelly S."/>
            <person name="Saint-Marcoux D."/>
            <person name="Proust H."/>
            <person name="Prescott H."/>
            <person name="Dolan L."/>
        </authorList>
    </citation>
    <scope>NUCLEOTIDE SEQUENCE [LARGE SCALE GENOMIC DNA]</scope>
    <source>
        <tissue evidence="1">Whole gametophyte</tissue>
    </source>
</reference>
<dbReference type="AlphaFoldDB" id="A0A176VCG8"/>
<name>A0A176VCG8_MARPO</name>
<evidence type="ECO:0000313" key="2">
    <source>
        <dbReference type="Proteomes" id="UP000077202"/>
    </source>
</evidence>
<accession>A0A176VCG8</accession>
<dbReference type="EMBL" id="LVLJ01004028">
    <property type="protein sequence ID" value="OAE18608.1"/>
    <property type="molecule type" value="Genomic_DNA"/>
</dbReference>